<protein>
    <submittedName>
        <fullName evidence="1">Uncharacterized protein</fullName>
    </submittedName>
</protein>
<accession>A0AA49GNH1</accession>
<reference evidence="1" key="1">
    <citation type="journal article" date="2023" name="Comput. Struct. Biotechnol. J.">
        <title>Discovery of a novel marine Bacteroidetes with a rich repertoire of carbohydrate-active enzymes.</title>
        <authorList>
            <person name="Chen B."/>
            <person name="Liu G."/>
            <person name="Chen Q."/>
            <person name="Wang H."/>
            <person name="Liu L."/>
            <person name="Tang K."/>
        </authorList>
    </citation>
    <scope>NUCLEOTIDE SEQUENCE</scope>
    <source>
        <strain evidence="1">TK19036</strain>
    </source>
</reference>
<evidence type="ECO:0000313" key="1">
    <source>
        <dbReference type="EMBL" id="WKN37438.1"/>
    </source>
</evidence>
<gene>
    <name evidence="1" type="ORF">K4G66_01780</name>
</gene>
<name>A0AA49GNH1_9BACT</name>
<organism evidence="1">
    <name type="scientific">Roseihalotalea indica</name>
    <dbReference type="NCBI Taxonomy" id="2867963"/>
    <lineage>
        <taxon>Bacteria</taxon>
        <taxon>Pseudomonadati</taxon>
        <taxon>Bacteroidota</taxon>
        <taxon>Cytophagia</taxon>
        <taxon>Cytophagales</taxon>
        <taxon>Catalimonadaceae</taxon>
        <taxon>Roseihalotalea</taxon>
    </lineage>
</organism>
<dbReference type="EMBL" id="CP120682">
    <property type="protein sequence ID" value="WKN37438.1"/>
    <property type="molecule type" value="Genomic_DNA"/>
</dbReference>
<dbReference type="AlphaFoldDB" id="A0AA49GNH1"/>
<sequence length="306" mass="35240">MSKIIKKIQQKLGYSSLLTDLCTKLSGTEFNSLMLELFRERTNTLTPAQLLQQFSSNRFVLPALVDPLAMMEMELEWLRFAKKHQFQPLALSPLAPLGSCAVVGEVDQNKVVSALRGTEVVSDATNVLALQIAQEVQKNPDKDRTIRYAAVHRHVRGQSFDNPAFSAHFGVFCLASGGFDSGNYRFEAEQLREHLWLHYQLLARHIDRKQLIIKLFLREKNESLRTQLEECLRHLDKDIIIEWVEHYGQGDYYQGVQYKIYWQKNDQRIDVADGGVVDWSQKLLSNRKHRLFISGTGLELVHKLTK</sequence>
<proteinExistence type="predicted"/>
<reference evidence="1" key="2">
    <citation type="journal article" date="2024" name="Antonie Van Leeuwenhoek">
        <title>Roseihalotalea indica gen. nov., sp. nov., a halophilic Bacteroidetes from mesopelagic Southwest Indian Ocean with higher carbohydrate metabolic potential.</title>
        <authorList>
            <person name="Chen B."/>
            <person name="Zhang M."/>
            <person name="Lin D."/>
            <person name="Ye J."/>
            <person name="Tang K."/>
        </authorList>
    </citation>
    <scope>NUCLEOTIDE SEQUENCE</scope>
    <source>
        <strain evidence="1">TK19036</strain>
    </source>
</reference>